<proteinExistence type="predicted"/>
<evidence type="ECO:0000313" key="2">
    <source>
        <dbReference type="Proteomes" id="UP001591681"/>
    </source>
</evidence>
<organism evidence="1 2">
    <name type="scientific">Coilia grayii</name>
    <name type="common">Gray's grenadier anchovy</name>
    <dbReference type="NCBI Taxonomy" id="363190"/>
    <lineage>
        <taxon>Eukaryota</taxon>
        <taxon>Metazoa</taxon>
        <taxon>Chordata</taxon>
        <taxon>Craniata</taxon>
        <taxon>Vertebrata</taxon>
        <taxon>Euteleostomi</taxon>
        <taxon>Actinopterygii</taxon>
        <taxon>Neopterygii</taxon>
        <taxon>Teleostei</taxon>
        <taxon>Clupei</taxon>
        <taxon>Clupeiformes</taxon>
        <taxon>Clupeoidei</taxon>
        <taxon>Engraulidae</taxon>
        <taxon>Coilinae</taxon>
        <taxon>Coilia</taxon>
    </lineage>
</organism>
<dbReference type="EMBL" id="JBHFQA010000008">
    <property type="protein sequence ID" value="KAL2095310.1"/>
    <property type="molecule type" value="Genomic_DNA"/>
</dbReference>
<gene>
    <name evidence="1" type="ORF">ACEWY4_010029</name>
</gene>
<evidence type="ECO:0000313" key="1">
    <source>
        <dbReference type="EMBL" id="KAL2095310.1"/>
    </source>
</evidence>
<keyword evidence="2" id="KW-1185">Reference proteome</keyword>
<name>A0ABD1K828_9TELE</name>
<comment type="caution">
    <text evidence="1">The sequence shown here is derived from an EMBL/GenBank/DDBJ whole genome shotgun (WGS) entry which is preliminary data.</text>
</comment>
<accession>A0ABD1K828</accession>
<dbReference type="Proteomes" id="UP001591681">
    <property type="component" value="Unassembled WGS sequence"/>
</dbReference>
<sequence>MAAPGSTGGQMSNAQLIQQLALLNWLKSDSAQSKEILTAITQVQVAREIFNRLTGGDQVEAYKKECILQVADFVQKNPNASHRQLNAEVEKQVLIFAARVQALDSGSLL</sequence>
<dbReference type="AlphaFoldDB" id="A0ABD1K828"/>
<reference evidence="1 2" key="1">
    <citation type="submission" date="2024-09" db="EMBL/GenBank/DDBJ databases">
        <title>A chromosome-level genome assembly of Gray's grenadier anchovy, Coilia grayii.</title>
        <authorList>
            <person name="Fu Z."/>
        </authorList>
    </citation>
    <scope>NUCLEOTIDE SEQUENCE [LARGE SCALE GENOMIC DNA]</scope>
    <source>
        <strain evidence="1">G4</strain>
        <tissue evidence="1">Muscle</tissue>
    </source>
</reference>
<protein>
    <submittedName>
        <fullName evidence="1">Uncharacterized protein</fullName>
    </submittedName>
</protein>